<dbReference type="RefSeq" id="WP_282218705.1">
    <property type="nucleotide sequence ID" value="NZ_CP118246.1"/>
</dbReference>
<dbReference type="InterPro" id="IPR013325">
    <property type="entry name" value="RNA_pol_sigma_r2"/>
</dbReference>
<keyword evidence="3" id="KW-0731">Sigma factor</keyword>
<dbReference type="EMBL" id="CP118246">
    <property type="protein sequence ID" value="WDR02300.1"/>
    <property type="molecule type" value="Genomic_DNA"/>
</dbReference>
<evidence type="ECO:0000259" key="6">
    <source>
        <dbReference type="Pfam" id="PF08281"/>
    </source>
</evidence>
<keyword evidence="2" id="KW-0805">Transcription regulation</keyword>
<name>A0ABY7YLW8_9HYPH</name>
<accession>A0ABY7YLW8</accession>
<evidence type="ECO:0000259" key="5">
    <source>
        <dbReference type="Pfam" id="PF04542"/>
    </source>
</evidence>
<dbReference type="InterPro" id="IPR039425">
    <property type="entry name" value="RNA_pol_sigma-70-like"/>
</dbReference>
<dbReference type="InterPro" id="IPR013249">
    <property type="entry name" value="RNA_pol_sigma70_r4_t2"/>
</dbReference>
<dbReference type="PANTHER" id="PTHR43133:SF62">
    <property type="entry name" value="RNA POLYMERASE SIGMA FACTOR SIGZ"/>
    <property type="match status" value="1"/>
</dbReference>
<evidence type="ECO:0000313" key="7">
    <source>
        <dbReference type="EMBL" id="WDR02300.1"/>
    </source>
</evidence>
<gene>
    <name evidence="7" type="ORF">PSQ19_16965</name>
</gene>
<dbReference type="Gene3D" id="1.10.10.10">
    <property type="entry name" value="Winged helix-like DNA-binding domain superfamily/Winged helix DNA-binding domain"/>
    <property type="match status" value="1"/>
</dbReference>
<feature type="domain" description="RNA polymerase sigma-70 region 2" evidence="5">
    <location>
        <begin position="26"/>
        <end position="93"/>
    </location>
</feature>
<dbReference type="SUPFAM" id="SSF88659">
    <property type="entry name" value="Sigma3 and sigma4 domains of RNA polymerase sigma factors"/>
    <property type="match status" value="1"/>
</dbReference>
<organism evidence="7 8">
    <name type="scientific">Devosia algicola</name>
    <dbReference type="NCBI Taxonomy" id="3026418"/>
    <lineage>
        <taxon>Bacteria</taxon>
        <taxon>Pseudomonadati</taxon>
        <taxon>Pseudomonadota</taxon>
        <taxon>Alphaproteobacteria</taxon>
        <taxon>Hyphomicrobiales</taxon>
        <taxon>Devosiaceae</taxon>
        <taxon>Devosia</taxon>
    </lineage>
</organism>
<dbReference type="Pfam" id="PF04542">
    <property type="entry name" value="Sigma70_r2"/>
    <property type="match status" value="1"/>
</dbReference>
<dbReference type="SUPFAM" id="SSF88946">
    <property type="entry name" value="Sigma2 domain of RNA polymerase sigma factors"/>
    <property type="match status" value="1"/>
</dbReference>
<reference evidence="7 8" key="1">
    <citation type="submission" date="2023-02" db="EMBL/GenBank/DDBJ databases">
        <title>Devosia algicola sp. nov., isolated from the phycosphere of marine algae.</title>
        <authorList>
            <person name="Kim J.M."/>
            <person name="Lee J.K."/>
            <person name="Choi B.J."/>
            <person name="Bayburt H."/>
            <person name="Jeon C.O."/>
        </authorList>
    </citation>
    <scope>NUCLEOTIDE SEQUENCE [LARGE SCALE GENOMIC DNA]</scope>
    <source>
        <strain evidence="7 8">G20-9</strain>
    </source>
</reference>
<evidence type="ECO:0000313" key="8">
    <source>
        <dbReference type="Proteomes" id="UP001220530"/>
    </source>
</evidence>
<dbReference type="InterPro" id="IPR014284">
    <property type="entry name" value="RNA_pol_sigma-70_dom"/>
</dbReference>
<comment type="similarity">
    <text evidence="1">Belongs to the sigma-70 factor family. ECF subfamily.</text>
</comment>
<dbReference type="Proteomes" id="UP001220530">
    <property type="component" value="Chromosome"/>
</dbReference>
<evidence type="ECO:0000256" key="4">
    <source>
        <dbReference type="ARBA" id="ARBA00023163"/>
    </source>
</evidence>
<feature type="domain" description="RNA polymerase sigma factor 70 region 4 type 2" evidence="6">
    <location>
        <begin position="123"/>
        <end position="175"/>
    </location>
</feature>
<keyword evidence="4" id="KW-0804">Transcription</keyword>
<dbReference type="Pfam" id="PF08281">
    <property type="entry name" value="Sigma70_r4_2"/>
    <property type="match status" value="1"/>
</dbReference>
<sequence length="181" mass="20679">MQTPSQDIADLISRCALRDRAAFRLLYERTSAKLFGVTLRILKDRSEAEEAIQEVYVKIWQRSDRYVAGRYSPISWLVAVARNHSLDILRARRPVSDDIDVALEIPDAGPSPERATENSEERAQIESCLGKLDQDKAEAVRGAYLDGYSYDELAQRHEVPLNTMRTWLRRSLIKLKECLSA</sequence>
<dbReference type="InterPro" id="IPR013324">
    <property type="entry name" value="RNA_pol_sigma_r3/r4-like"/>
</dbReference>
<evidence type="ECO:0000256" key="1">
    <source>
        <dbReference type="ARBA" id="ARBA00010641"/>
    </source>
</evidence>
<proteinExistence type="inferred from homology"/>
<evidence type="ECO:0000256" key="3">
    <source>
        <dbReference type="ARBA" id="ARBA00023082"/>
    </source>
</evidence>
<protein>
    <submittedName>
        <fullName evidence="7">Sigma-70 family RNA polymerase sigma factor</fullName>
    </submittedName>
</protein>
<dbReference type="PANTHER" id="PTHR43133">
    <property type="entry name" value="RNA POLYMERASE ECF-TYPE SIGMA FACTO"/>
    <property type="match status" value="1"/>
</dbReference>
<evidence type="ECO:0000256" key="2">
    <source>
        <dbReference type="ARBA" id="ARBA00023015"/>
    </source>
</evidence>
<dbReference type="NCBIfam" id="TIGR02937">
    <property type="entry name" value="sigma70-ECF"/>
    <property type="match status" value="1"/>
</dbReference>
<dbReference type="InterPro" id="IPR007627">
    <property type="entry name" value="RNA_pol_sigma70_r2"/>
</dbReference>
<dbReference type="Gene3D" id="1.10.1740.10">
    <property type="match status" value="1"/>
</dbReference>
<keyword evidence="8" id="KW-1185">Reference proteome</keyword>
<dbReference type="InterPro" id="IPR036388">
    <property type="entry name" value="WH-like_DNA-bd_sf"/>
</dbReference>